<proteinExistence type="predicted"/>
<organism evidence="1">
    <name type="scientific">Arundo donax</name>
    <name type="common">Giant reed</name>
    <name type="synonym">Donax arundinaceus</name>
    <dbReference type="NCBI Taxonomy" id="35708"/>
    <lineage>
        <taxon>Eukaryota</taxon>
        <taxon>Viridiplantae</taxon>
        <taxon>Streptophyta</taxon>
        <taxon>Embryophyta</taxon>
        <taxon>Tracheophyta</taxon>
        <taxon>Spermatophyta</taxon>
        <taxon>Magnoliopsida</taxon>
        <taxon>Liliopsida</taxon>
        <taxon>Poales</taxon>
        <taxon>Poaceae</taxon>
        <taxon>PACMAD clade</taxon>
        <taxon>Arundinoideae</taxon>
        <taxon>Arundineae</taxon>
        <taxon>Arundo</taxon>
    </lineage>
</organism>
<name>A0A0A9C0V9_ARUDO</name>
<sequence>MAVWVHYIEHKLNETISHDCF</sequence>
<accession>A0A0A9C0V9</accession>
<reference evidence="1" key="2">
    <citation type="journal article" date="2015" name="Data Brief">
        <title>Shoot transcriptome of the giant reed, Arundo donax.</title>
        <authorList>
            <person name="Barrero R.A."/>
            <person name="Guerrero F.D."/>
            <person name="Moolhuijzen P."/>
            <person name="Goolsby J.A."/>
            <person name="Tidwell J."/>
            <person name="Bellgard S.E."/>
            <person name="Bellgard M.I."/>
        </authorList>
    </citation>
    <scope>NUCLEOTIDE SEQUENCE</scope>
    <source>
        <tissue evidence="1">Shoot tissue taken approximately 20 cm above the soil surface</tissue>
    </source>
</reference>
<dbReference type="AlphaFoldDB" id="A0A0A9C0V9"/>
<dbReference type="EMBL" id="GBRH01232758">
    <property type="protein sequence ID" value="JAD65137.1"/>
    <property type="molecule type" value="Transcribed_RNA"/>
</dbReference>
<evidence type="ECO:0000313" key="1">
    <source>
        <dbReference type="EMBL" id="JAD65137.1"/>
    </source>
</evidence>
<reference evidence="1" key="1">
    <citation type="submission" date="2014-09" db="EMBL/GenBank/DDBJ databases">
        <authorList>
            <person name="Magalhaes I.L.F."/>
            <person name="Oliveira U."/>
            <person name="Santos F.R."/>
            <person name="Vidigal T.H.D.A."/>
            <person name="Brescovit A.D."/>
            <person name="Santos A.J."/>
        </authorList>
    </citation>
    <scope>NUCLEOTIDE SEQUENCE</scope>
    <source>
        <tissue evidence="1">Shoot tissue taken approximately 20 cm above the soil surface</tissue>
    </source>
</reference>
<protein>
    <submittedName>
        <fullName evidence="1">Uncharacterized protein</fullName>
    </submittedName>
</protein>